<dbReference type="KEGG" id="mbur:EQU24_06585"/>
<accession>A0A4P9UN99</accession>
<dbReference type="RefSeq" id="WP_017840250.1">
    <property type="nucleotide sequence ID" value="NZ_CP035467.1"/>
</dbReference>
<evidence type="ECO:0000313" key="2">
    <source>
        <dbReference type="Proteomes" id="UP000305881"/>
    </source>
</evidence>
<keyword evidence="2" id="KW-1185">Reference proteome</keyword>
<dbReference type="OrthoDB" id="9923386at2"/>
<evidence type="ECO:0000313" key="1">
    <source>
        <dbReference type="EMBL" id="QCW81953.1"/>
    </source>
</evidence>
<reference evidence="2" key="1">
    <citation type="journal article" date="2019" name="J. Bacteriol.">
        <title>A Mutagenic Screen Identifies a TonB-Dependent Receptor Required for the Lanthanide Metal Switch in the Type I Methanotroph 'Methylotuvimicrobium buryatense' 5GB1C.</title>
        <authorList>
            <person name="Groom J.D."/>
            <person name="Ford S.M."/>
            <person name="Pesesky M.W."/>
            <person name="Lidstrom M.E."/>
        </authorList>
    </citation>
    <scope>NUCLEOTIDE SEQUENCE [LARGE SCALE GENOMIC DNA]</scope>
    <source>
        <strain evidence="2">5GB1C</strain>
    </source>
</reference>
<dbReference type="EMBL" id="CP035467">
    <property type="protein sequence ID" value="QCW81953.1"/>
    <property type="molecule type" value="Genomic_DNA"/>
</dbReference>
<sequence length="104" mass="12234">MNNRSEIEHIQREFANACKQYEQLRHVSVQGNLSTKMAFDQCAPVLNSKKQNTERFLTKLTTKEPELDEYNLQSARKTLQEFIVALRDSEIKIRNARTMPPFLY</sequence>
<name>A0A4P9UN99_METBY</name>
<gene>
    <name evidence="1" type="ORF">EQU24_06585</name>
</gene>
<dbReference type="Proteomes" id="UP000305881">
    <property type="component" value="Chromosome"/>
</dbReference>
<dbReference type="STRING" id="675511.GCA_000341735_01697"/>
<proteinExistence type="predicted"/>
<protein>
    <submittedName>
        <fullName evidence="1">Uncharacterized protein</fullName>
    </submittedName>
</protein>
<organism evidence="1 2">
    <name type="scientific">Methylotuvimicrobium buryatense</name>
    <name type="common">Methylomicrobium buryatense</name>
    <dbReference type="NCBI Taxonomy" id="95641"/>
    <lineage>
        <taxon>Bacteria</taxon>
        <taxon>Pseudomonadati</taxon>
        <taxon>Pseudomonadota</taxon>
        <taxon>Gammaproteobacteria</taxon>
        <taxon>Methylococcales</taxon>
        <taxon>Methylococcaceae</taxon>
        <taxon>Methylotuvimicrobium</taxon>
    </lineage>
</organism>
<dbReference type="AlphaFoldDB" id="A0A4P9UN99"/>